<accession>A0ABX9DB69</accession>
<comment type="caution">
    <text evidence="2">The sequence shown here is derived from an EMBL/GenBank/DDBJ whole genome shotgun (WGS) entry which is preliminary data.</text>
</comment>
<evidence type="ECO:0000256" key="1">
    <source>
        <dbReference type="SAM" id="MobiDB-lite"/>
    </source>
</evidence>
<organism evidence="2 3">
    <name type="scientific">Rhodovulum viride</name>
    <dbReference type="NCBI Taxonomy" id="1231134"/>
    <lineage>
        <taxon>Bacteria</taxon>
        <taxon>Pseudomonadati</taxon>
        <taxon>Pseudomonadota</taxon>
        <taxon>Alphaproteobacteria</taxon>
        <taxon>Rhodobacterales</taxon>
        <taxon>Paracoccaceae</taxon>
        <taxon>Rhodovulum</taxon>
    </lineage>
</organism>
<proteinExistence type="predicted"/>
<dbReference type="RefSeq" id="WP_112317395.1">
    <property type="nucleotide sequence ID" value="NZ_MUAV01000042.1"/>
</dbReference>
<feature type="region of interest" description="Disordered" evidence="1">
    <location>
        <begin position="38"/>
        <end position="66"/>
    </location>
</feature>
<evidence type="ECO:0008006" key="4">
    <source>
        <dbReference type="Google" id="ProtNLM"/>
    </source>
</evidence>
<dbReference type="Proteomes" id="UP000248659">
    <property type="component" value="Unassembled WGS sequence"/>
</dbReference>
<reference evidence="2 3" key="1">
    <citation type="submission" date="2017-01" db="EMBL/GenBank/DDBJ databases">
        <title>Genome sequence of Rhodovulum viride JA756.</title>
        <authorList>
            <person name="Lakshmi K.V."/>
            <person name="Tushar L.D."/>
            <person name="Sasikala C."/>
            <person name="Venkataramana C."/>
        </authorList>
    </citation>
    <scope>NUCLEOTIDE SEQUENCE [LARGE SCALE GENOMIC DNA]</scope>
    <source>
        <strain evidence="2 3">JA756</strain>
    </source>
</reference>
<dbReference type="EMBL" id="MUAV01000042">
    <property type="protein sequence ID" value="RAP39571.1"/>
    <property type="molecule type" value="Genomic_DNA"/>
</dbReference>
<feature type="compositionally biased region" description="Basic residues" evidence="1">
    <location>
        <begin position="56"/>
        <end position="66"/>
    </location>
</feature>
<protein>
    <recommendedName>
        <fullName evidence="4">ROS/MUCR transcriptional regulator protein</fullName>
    </recommendedName>
</protein>
<keyword evidence="3" id="KW-1185">Reference proteome</keyword>
<evidence type="ECO:0000313" key="3">
    <source>
        <dbReference type="Proteomes" id="UP000248659"/>
    </source>
</evidence>
<evidence type="ECO:0000313" key="2">
    <source>
        <dbReference type="EMBL" id="RAP39571.1"/>
    </source>
</evidence>
<sequence>MPTYTVLRQHLGERMYLEGEMREAAEAEVAHLIAAGVLRAPDPEPEPEPAPDPAPKPRRARKAGDA</sequence>
<gene>
    <name evidence="2" type="ORF">BYZ73_19905</name>
</gene>
<name>A0ABX9DB69_9RHOB</name>